<dbReference type="InterPro" id="IPR013096">
    <property type="entry name" value="Cupin_2"/>
</dbReference>
<dbReference type="InterPro" id="IPR050807">
    <property type="entry name" value="TransReg_Diox_bact_type"/>
</dbReference>
<keyword evidence="4" id="KW-1185">Reference proteome</keyword>
<sequence>MLAPTLKRLRAASRLTLQQLSERSGVSVSTLSKIENGQLSPTYEKIAALASGLGVEVGELFGQVPKPTPLGRRSVTRAGGGAVHETDQYRYEAVNADLPGKRFVPLVTTIKARSIQQFGELSRHDGEEFIYVLDGEVTVHSDYYTPLTLSKGDSCYFDSAMGHACISGGEEDARVLWVCSHSSLA</sequence>
<dbReference type="CDD" id="cd02209">
    <property type="entry name" value="cupin_XRE_C"/>
    <property type="match status" value="1"/>
</dbReference>
<dbReference type="SUPFAM" id="SSF47413">
    <property type="entry name" value="lambda repressor-like DNA-binding domains"/>
    <property type="match status" value="1"/>
</dbReference>
<dbReference type="SUPFAM" id="SSF51182">
    <property type="entry name" value="RmlC-like cupins"/>
    <property type="match status" value="1"/>
</dbReference>
<dbReference type="InterPro" id="IPR011051">
    <property type="entry name" value="RmlC_Cupin_sf"/>
</dbReference>
<dbReference type="InterPro" id="IPR014710">
    <property type="entry name" value="RmlC-like_jellyroll"/>
</dbReference>
<keyword evidence="1" id="KW-0238">DNA-binding</keyword>
<reference evidence="4" key="1">
    <citation type="submission" date="2017-10" db="EMBL/GenBank/DDBJ databases">
        <authorList>
            <person name="Kravchenko I.K."/>
            <person name="Grouzdev D.S."/>
        </authorList>
    </citation>
    <scope>NUCLEOTIDE SEQUENCE [LARGE SCALE GENOMIC DNA]</scope>
    <source>
        <strain evidence="4">B2</strain>
    </source>
</reference>
<dbReference type="InterPro" id="IPR010982">
    <property type="entry name" value="Lambda_DNA-bd_dom_sf"/>
</dbReference>
<accession>A0A2B8BI83</accession>
<dbReference type="PANTHER" id="PTHR46797">
    <property type="entry name" value="HTH-TYPE TRANSCRIPTIONAL REGULATOR"/>
    <property type="match status" value="1"/>
</dbReference>
<evidence type="ECO:0000256" key="1">
    <source>
        <dbReference type="ARBA" id="ARBA00023125"/>
    </source>
</evidence>
<feature type="domain" description="HTH cro/C1-type" evidence="2">
    <location>
        <begin position="6"/>
        <end position="60"/>
    </location>
</feature>
<dbReference type="GO" id="GO:0003677">
    <property type="term" value="F:DNA binding"/>
    <property type="evidence" value="ECO:0007669"/>
    <property type="project" value="UniProtKB-KW"/>
</dbReference>
<dbReference type="SMART" id="SM00530">
    <property type="entry name" value="HTH_XRE"/>
    <property type="match status" value="1"/>
</dbReference>
<name>A0A2B8BI83_9PROT</name>
<dbReference type="Gene3D" id="2.60.120.10">
    <property type="entry name" value="Jelly Rolls"/>
    <property type="match status" value="1"/>
</dbReference>
<evidence type="ECO:0000259" key="2">
    <source>
        <dbReference type="PROSITE" id="PS50943"/>
    </source>
</evidence>
<dbReference type="OrthoDB" id="9805356at2"/>
<dbReference type="PROSITE" id="PS50943">
    <property type="entry name" value="HTH_CROC1"/>
    <property type="match status" value="1"/>
</dbReference>
<dbReference type="CDD" id="cd00093">
    <property type="entry name" value="HTH_XRE"/>
    <property type="match status" value="1"/>
</dbReference>
<dbReference type="InterPro" id="IPR001387">
    <property type="entry name" value="Cro/C1-type_HTH"/>
</dbReference>
<dbReference type="Pfam" id="PF13560">
    <property type="entry name" value="HTH_31"/>
    <property type="match status" value="1"/>
</dbReference>
<dbReference type="Gene3D" id="1.10.260.40">
    <property type="entry name" value="lambda repressor-like DNA-binding domains"/>
    <property type="match status" value="1"/>
</dbReference>
<evidence type="ECO:0000313" key="3">
    <source>
        <dbReference type="EMBL" id="PGH57102.1"/>
    </source>
</evidence>
<dbReference type="GO" id="GO:0003700">
    <property type="term" value="F:DNA-binding transcription factor activity"/>
    <property type="evidence" value="ECO:0007669"/>
    <property type="project" value="TreeGrafter"/>
</dbReference>
<dbReference type="RefSeq" id="WP_098736553.1">
    <property type="nucleotide sequence ID" value="NZ_PDKW01000040.1"/>
</dbReference>
<dbReference type="AlphaFoldDB" id="A0A2B8BI83"/>
<evidence type="ECO:0000313" key="4">
    <source>
        <dbReference type="Proteomes" id="UP000225379"/>
    </source>
</evidence>
<dbReference type="EMBL" id="PDKW01000040">
    <property type="protein sequence ID" value="PGH57102.1"/>
    <property type="molecule type" value="Genomic_DNA"/>
</dbReference>
<dbReference type="Pfam" id="PF07883">
    <property type="entry name" value="Cupin_2"/>
    <property type="match status" value="1"/>
</dbReference>
<organism evidence="3 4">
    <name type="scientific">Azospirillum palustre</name>
    <dbReference type="NCBI Taxonomy" id="2044885"/>
    <lineage>
        <taxon>Bacteria</taxon>
        <taxon>Pseudomonadati</taxon>
        <taxon>Pseudomonadota</taxon>
        <taxon>Alphaproteobacteria</taxon>
        <taxon>Rhodospirillales</taxon>
        <taxon>Azospirillaceae</taxon>
        <taxon>Azospirillum</taxon>
    </lineage>
</organism>
<gene>
    <name evidence="3" type="ORF">CRT60_11465</name>
</gene>
<comment type="caution">
    <text evidence="3">The sequence shown here is derived from an EMBL/GenBank/DDBJ whole genome shotgun (WGS) entry which is preliminary data.</text>
</comment>
<protein>
    <submittedName>
        <fullName evidence="3">XRE family transcriptional regulator</fullName>
    </submittedName>
</protein>
<dbReference type="Proteomes" id="UP000225379">
    <property type="component" value="Unassembled WGS sequence"/>
</dbReference>
<dbReference type="PANTHER" id="PTHR46797:SF20">
    <property type="entry name" value="BLR4304 PROTEIN"/>
    <property type="match status" value="1"/>
</dbReference>
<proteinExistence type="predicted"/>
<dbReference type="GO" id="GO:0005829">
    <property type="term" value="C:cytosol"/>
    <property type="evidence" value="ECO:0007669"/>
    <property type="project" value="TreeGrafter"/>
</dbReference>